<sequence length="99" mass="11908">MKKDKIVKGYKWNGNEWIEKRDTEEKLNRYGFCLNRLVWLREQIILNKAQRENGVQPDNTDDEVKKLETELERINKAPISHLEAQRQLDNYFKQAGKDF</sequence>
<evidence type="ECO:0000313" key="1">
    <source>
        <dbReference type="EMBL" id="MWV44914.1"/>
    </source>
</evidence>
<organism evidence="1 2">
    <name type="scientific">Paenibacillus dendrobii</name>
    <dbReference type="NCBI Taxonomy" id="2691084"/>
    <lineage>
        <taxon>Bacteria</taxon>
        <taxon>Bacillati</taxon>
        <taxon>Bacillota</taxon>
        <taxon>Bacilli</taxon>
        <taxon>Bacillales</taxon>
        <taxon>Paenibacillaceae</taxon>
        <taxon>Paenibacillus</taxon>
    </lineage>
</organism>
<reference evidence="1 2" key="1">
    <citation type="submission" date="2019-12" db="EMBL/GenBank/DDBJ databases">
        <title>Paenibacillus sp. nov., an endophytic bacterium isolated from the stem of Dendrobium.</title>
        <authorList>
            <person name="Zhao R."/>
        </authorList>
    </citation>
    <scope>NUCLEOTIDE SEQUENCE [LARGE SCALE GENOMIC DNA]</scope>
    <source>
        <strain evidence="1 2">HJL G12</strain>
    </source>
</reference>
<proteinExistence type="predicted"/>
<accession>A0A7X3LJ21</accession>
<evidence type="ECO:0000313" key="2">
    <source>
        <dbReference type="Proteomes" id="UP000460318"/>
    </source>
</evidence>
<protein>
    <submittedName>
        <fullName evidence="1">Uncharacterized protein</fullName>
    </submittedName>
</protein>
<comment type="caution">
    <text evidence="1">The sequence shown here is derived from an EMBL/GenBank/DDBJ whole genome shotgun (WGS) entry which is preliminary data.</text>
</comment>
<dbReference type="Proteomes" id="UP000460318">
    <property type="component" value="Unassembled WGS sequence"/>
</dbReference>
<dbReference type="RefSeq" id="WP_160498523.1">
    <property type="nucleotide sequence ID" value="NZ_WUBI01000002.1"/>
</dbReference>
<name>A0A7X3LJ21_9BACL</name>
<gene>
    <name evidence="1" type="ORF">GRF59_14930</name>
</gene>
<dbReference type="EMBL" id="WUBI01000002">
    <property type="protein sequence ID" value="MWV44914.1"/>
    <property type="molecule type" value="Genomic_DNA"/>
</dbReference>
<keyword evidence="2" id="KW-1185">Reference proteome</keyword>
<dbReference type="AlphaFoldDB" id="A0A7X3LJ21"/>